<feature type="compositionally biased region" description="Basic and acidic residues" evidence="1">
    <location>
        <begin position="524"/>
        <end position="537"/>
    </location>
</feature>
<accession>A0ABQ9HFU8</accession>
<feature type="region of interest" description="Disordered" evidence="1">
    <location>
        <begin position="517"/>
        <end position="548"/>
    </location>
</feature>
<comment type="caution">
    <text evidence="2">The sequence shown here is derived from an EMBL/GenBank/DDBJ whole genome shotgun (WGS) entry which is preliminary data.</text>
</comment>
<proteinExistence type="predicted"/>
<dbReference type="EMBL" id="JARBHB010000005">
    <property type="protein sequence ID" value="KAJ8882908.1"/>
    <property type="molecule type" value="Genomic_DNA"/>
</dbReference>
<organism evidence="2 3">
    <name type="scientific">Dryococelus australis</name>
    <dbReference type="NCBI Taxonomy" id="614101"/>
    <lineage>
        <taxon>Eukaryota</taxon>
        <taxon>Metazoa</taxon>
        <taxon>Ecdysozoa</taxon>
        <taxon>Arthropoda</taxon>
        <taxon>Hexapoda</taxon>
        <taxon>Insecta</taxon>
        <taxon>Pterygota</taxon>
        <taxon>Neoptera</taxon>
        <taxon>Polyneoptera</taxon>
        <taxon>Phasmatodea</taxon>
        <taxon>Verophasmatodea</taxon>
        <taxon>Anareolatae</taxon>
        <taxon>Phasmatidae</taxon>
        <taxon>Eurycanthinae</taxon>
        <taxon>Dryococelus</taxon>
    </lineage>
</organism>
<reference evidence="2 3" key="1">
    <citation type="submission" date="2023-02" db="EMBL/GenBank/DDBJ databases">
        <title>LHISI_Scaffold_Assembly.</title>
        <authorList>
            <person name="Stuart O.P."/>
            <person name="Cleave R."/>
            <person name="Magrath M.J.L."/>
            <person name="Mikheyev A.S."/>
        </authorList>
    </citation>
    <scope>NUCLEOTIDE SEQUENCE [LARGE SCALE GENOMIC DNA]</scope>
    <source>
        <strain evidence="2">Daus_M_001</strain>
        <tissue evidence="2">Leg muscle</tissue>
    </source>
</reference>
<protein>
    <submittedName>
        <fullName evidence="2">Uncharacterized protein</fullName>
    </submittedName>
</protein>
<dbReference type="Proteomes" id="UP001159363">
    <property type="component" value="Chromosome 4"/>
</dbReference>
<keyword evidence="3" id="KW-1185">Reference proteome</keyword>
<evidence type="ECO:0000256" key="1">
    <source>
        <dbReference type="SAM" id="MobiDB-lite"/>
    </source>
</evidence>
<gene>
    <name evidence="2" type="ORF">PR048_014743</name>
</gene>
<evidence type="ECO:0000313" key="3">
    <source>
        <dbReference type="Proteomes" id="UP001159363"/>
    </source>
</evidence>
<sequence>MAPRRLPQARLVSRGLAGVSGLIRQAARSGDKWLLMRTGRRPQPPGPSIPIPRGFRLLPPPPFPRGPPTRIELPPESAATARIHFAHWLGGAPTYLASVFPLMAFVCQEAILERNALLLAVLFHLRQHSGSSEETPTAAMPIPVPWWFVVFFRFPGTHCLSAAVVELGCGTKGASADNTLPSSSHSSSSSSTPIVSRVTHEIMRNSKVELPVEGSNEDEGLSRGTNTGYRVVVGKWRRGARSSATSSPLELWQSSDQSETWAALNNEDSRADLSVDLYITWQVLICSYTSSSRALIYRSQESPFFVTLLKLTIGNQTRVRTCVILLTSEYSTRKDSEWGHRMSSAQPCAFNELRIITFTLLSAEIAANEDDLVEVDFIFSSSAEHFGMLLLEMRCSSEPNTLRWTIGNVAADCLCLSDSQADLPCGLSGSSRTGPPLLPTKSNCDVRTSQMAIYLALPSTLNPASLKLRNLFIRLSHLSRHACRSFITYGTCRACQVTCALLTACIIWSSAGMKGRGNWRSPRKPTDQWHRPADSQVRKSGVTRPGIESGSPWWGASRVTARPPWPPLLRQDNAEKNSRWPLETSANFLICGLGSSDLKHGYTQMGLPDHRLPPDHNSILKKLLYYDGSWSGTFSHVNVAPYLSRHPRTTGAWNILSTERTTCIPARAPGLVEACTRTEYSCWYRVISALRRLAGGRDDWPLPALASG</sequence>
<evidence type="ECO:0000313" key="2">
    <source>
        <dbReference type="EMBL" id="KAJ8882908.1"/>
    </source>
</evidence>
<name>A0ABQ9HFU8_9NEOP</name>